<evidence type="ECO:0000313" key="3">
    <source>
        <dbReference type="Proteomes" id="UP001595859"/>
    </source>
</evidence>
<evidence type="ECO:0000313" key="2">
    <source>
        <dbReference type="EMBL" id="MFC4857857.1"/>
    </source>
</evidence>
<comment type="caution">
    <text evidence="2">The sequence shown here is derived from an EMBL/GenBank/DDBJ whole genome shotgun (WGS) entry which is preliminary data.</text>
</comment>
<evidence type="ECO:0000256" key="1">
    <source>
        <dbReference type="SAM" id="MobiDB-lite"/>
    </source>
</evidence>
<keyword evidence="3" id="KW-1185">Reference proteome</keyword>
<gene>
    <name evidence="2" type="ORF">ACFPCV_30520</name>
</gene>
<feature type="compositionally biased region" description="Basic and acidic residues" evidence="1">
    <location>
        <begin position="22"/>
        <end position="33"/>
    </location>
</feature>
<protein>
    <submittedName>
        <fullName evidence="2">Uncharacterized protein</fullName>
    </submittedName>
</protein>
<sequence length="60" mass="6727">MTHDDDPRLETNPSAPPAPGRPEQRIPEQRWETEGGYVREAGRHETTSPSPARQALVHIT</sequence>
<dbReference type="RefSeq" id="WP_378059897.1">
    <property type="nucleotide sequence ID" value="NZ_JBHSIS010000020.1"/>
</dbReference>
<reference evidence="3" key="1">
    <citation type="journal article" date="2019" name="Int. J. Syst. Evol. Microbiol.">
        <title>The Global Catalogue of Microorganisms (GCM) 10K type strain sequencing project: providing services to taxonomists for standard genome sequencing and annotation.</title>
        <authorList>
            <consortium name="The Broad Institute Genomics Platform"/>
            <consortium name="The Broad Institute Genome Sequencing Center for Infectious Disease"/>
            <person name="Wu L."/>
            <person name="Ma J."/>
        </authorList>
    </citation>
    <scope>NUCLEOTIDE SEQUENCE [LARGE SCALE GENOMIC DNA]</scope>
    <source>
        <strain evidence="3">ZS-22-S1</strain>
    </source>
</reference>
<dbReference type="Proteomes" id="UP001595859">
    <property type="component" value="Unassembled WGS sequence"/>
</dbReference>
<accession>A0ABV9S835</accession>
<name>A0ABV9S835_9PSEU</name>
<proteinExistence type="predicted"/>
<feature type="region of interest" description="Disordered" evidence="1">
    <location>
        <begin position="1"/>
        <end position="60"/>
    </location>
</feature>
<organism evidence="2 3">
    <name type="scientific">Actinophytocola glycyrrhizae</name>
    <dbReference type="NCBI Taxonomy" id="2044873"/>
    <lineage>
        <taxon>Bacteria</taxon>
        <taxon>Bacillati</taxon>
        <taxon>Actinomycetota</taxon>
        <taxon>Actinomycetes</taxon>
        <taxon>Pseudonocardiales</taxon>
        <taxon>Pseudonocardiaceae</taxon>
    </lineage>
</organism>
<dbReference type="EMBL" id="JBHSIS010000020">
    <property type="protein sequence ID" value="MFC4857857.1"/>
    <property type="molecule type" value="Genomic_DNA"/>
</dbReference>